<accession>A0A176X8X6</accession>
<evidence type="ECO:0000313" key="1">
    <source>
        <dbReference type="EMBL" id="OAE43600.1"/>
    </source>
</evidence>
<evidence type="ECO:0000313" key="2">
    <source>
        <dbReference type="Proteomes" id="UP000077098"/>
    </source>
</evidence>
<dbReference type="Proteomes" id="UP000077098">
    <property type="component" value="Unassembled WGS sequence"/>
</dbReference>
<dbReference type="AlphaFoldDB" id="A0A176X8X6"/>
<gene>
    <name evidence="1" type="ORF">A7J57_04870</name>
</gene>
<sequence length="195" mass="22711">MSLAYFARNARSAERMRERIRRSGMVAGHKVWTDAEREILKGLVPDYKAVRRRLRSRTAAAIQAQSCKLGLTKPMRYWTAAEISKLRRIYPTATKQELCEAFPFSTWQNIKAKAMYYKFRKRRAPFKLTGIPGLDEVRKRCYEIGWSMRDLDSAARTGSYFRRAGWIGKRINHRALGRAIEALDGAVMPEWARYE</sequence>
<name>A0A176X8X6_AGRTU</name>
<reference evidence="1 2" key="1">
    <citation type="submission" date="2016-05" db="EMBL/GenBank/DDBJ databases">
        <authorList>
            <person name="Lavstsen T."/>
            <person name="Jespersen J.S."/>
        </authorList>
    </citation>
    <scope>NUCLEOTIDE SEQUENCE [LARGE SCALE GENOMIC DNA]</scope>
    <source>
        <strain evidence="1 2">KCJ1736</strain>
    </source>
</reference>
<protein>
    <submittedName>
        <fullName evidence="1">Uncharacterized protein</fullName>
    </submittedName>
</protein>
<comment type="caution">
    <text evidence="1">The sequence shown here is derived from an EMBL/GenBank/DDBJ whole genome shotgun (WGS) entry which is preliminary data.</text>
</comment>
<dbReference type="EMBL" id="LXPS01000022">
    <property type="protein sequence ID" value="OAE43600.1"/>
    <property type="molecule type" value="Genomic_DNA"/>
</dbReference>
<proteinExistence type="predicted"/>
<organism evidence="1 2">
    <name type="scientific">Agrobacterium tumefaciens</name>
    <dbReference type="NCBI Taxonomy" id="358"/>
    <lineage>
        <taxon>Bacteria</taxon>
        <taxon>Pseudomonadati</taxon>
        <taxon>Pseudomonadota</taxon>
        <taxon>Alphaproteobacteria</taxon>
        <taxon>Hyphomicrobiales</taxon>
        <taxon>Rhizobiaceae</taxon>
        <taxon>Rhizobium/Agrobacterium group</taxon>
        <taxon>Agrobacterium</taxon>
        <taxon>Agrobacterium tumefaciens complex</taxon>
    </lineage>
</organism>